<sequence length="69" mass="7417">MTRVSGKYAGGQLLALVFVAIITLPLLPLILLVIAWIRFRDRRAAARVSGPEQEGGPVAPNRPMAAAQH</sequence>
<reference evidence="3 4" key="1">
    <citation type="submission" date="2021-01" db="EMBL/GenBank/DDBJ databases">
        <title>Whole genome shotgun sequence of Asanoa iriomotensis NBRC 100142.</title>
        <authorList>
            <person name="Komaki H."/>
            <person name="Tamura T."/>
        </authorList>
    </citation>
    <scope>NUCLEOTIDE SEQUENCE [LARGE SCALE GENOMIC DNA]</scope>
    <source>
        <strain evidence="3 4">NBRC 100142</strain>
    </source>
</reference>
<evidence type="ECO:0000313" key="4">
    <source>
        <dbReference type="Proteomes" id="UP000624325"/>
    </source>
</evidence>
<accession>A0ABQ4C4Q4</accession>
<dbReference type="RefSeq" id="WP_203704050.1">
    <property type="nucleotide sequence ID" value="NZ_BAAALU010000005.1"/>
</dbReference>
<keyword evidence="2" id="KW-1133">Transmembrane helix</keyword>
<gene>
    <name evidence="3" type="ORF">Air01nite_38520</name>
</gene>
<keyword evidence="2" id="KW-0472">Membrane</keyword>
<keyword evidence="4" id="KW-1185">Reference proteome</keyword>
<organism evidence="3 4">
    <name type="scientific">Asanoa iriomotensis</name>
    <dbReference type="NCBI Taxonomy" id="234613"/>
    <lineage>
        <taxon>Bacteria</taxon>
        <taxon>Bacillati</taxon>
        <taxon>Actinomycetota</taxon>
        <taxon>Actinomycetes</taxon>
        <taxon>Micromonosporales</taxon>
        <taxon>Micromonosporaceae</taxon>
        <taxon>Asanoa</taxon>
    </lineage>
</organism>
<feature type="region of interest" description="Disordered" evidence="1">
    <location>
        <begin position="47"/>
        <end position="69"/>
    </location>
</feature>
<name>A0ABQ4C4Q4_9ACTN</name>
<keyword evidence="2" id="KW-0812">Transmembrane</keyword>
<evidence type="ECO:0000256" key="2">
    <source>
        <dbReference type="SAM" id="Phobius"/>
    </source>
</evidence>
<comment type="caution">
    <text evidence="3">The sequence shown here is derived from an EMBL/GenBank/DDBJ whole genome shotgun (WGS) entry which is preliminary data.</text>
</comment>
<feature type="transmembrane region" description="Helical" evidence="2">
    <location>
        <begin position="12"/>
        <end position="37"/>
    </location>
</feature>
<evidence type="ECO:0000313" key="3">
    <source>
        <dbReference type="EMBL" id="GIF57757.1"/>
    </source>
</evidence>
<dbReference type="Proteomes" id="UP000624325">
    <property type="component" value="Unassembled WGS sequence"/>
</dbReference>
<protein>
    <submittedName>
        <fullName evidence="3">Uncharacterized protein</fullName>
    </submittedName>
</protein>
<proteinExistence type="predicted"/>
<dbReference type="EMBL" id="BONC01000026">
    <property type="protein sequence ID" value="GIF57757.1"/>
    <property type="molecule type" value="Genomic_DNA"/>
</dbReference>
<evidence type="ECO:0000256" key="1">
    <source>
        <dbReference type="SAM" id="MobiDB-lite"/>
    </source>
</evidence>